<name>A0ABD3NYR7_9STRA</name>
<dbReference type="AlphaFoldDB" id="A0ABD3NYR7"/>
<gene>
    <name evidence="2" type="ORF">ACHAWO_009390</name>
</gene>
<proteinExistence type="predicted"/>
<comment type="caution">
    <text evidence="2">The sequence shown here is derived from an EMBL/GenBank/DDBJ whole genome shotgun (WGS) entry which is preliminary data.</text>
</comment>
<sequence>MVMNIRPKTRSNFIPKSPRLHLILTLAAVAAASIAIYTKSSSTSKLDSTTPKSAQSMSTPTTISYQQVPSNRPDVLRFTAISTSTSKPISISSWMNLVSSQSKEGIRASMDLSSIISTCDYESILFETMGTSYEEANSTPFEFALVSQPALKRFAESSPDRLAFDEHFEKCLKEHKAKSADAKVPTVCYFDNLGGDARLVSPLPQPNIPQVSYSHIAAFVRNAPRHQIEEFWAVAAKQYLDVLKQHSGGRKRWFSTNGMGVAWLHLRLDSRPKYYSYSPFK</sequence>
<accession>A0ABD3NYR7</accession>
<dbReference type="InterPro" id="IPR054220">
    <property type="entry name" value="DUF6940"/>
</dbReference>
<feature type="compositionally biased region" description="Low complexity" evidence="1">
    <location>
        <begin position="43"/>
        <end position="53"/>
    </location>
</feature>
<evidence type="ECO:0000256" key="1">
    <source>
        <dbReference type="SAM" id="MobiDB-lite"/>
    </source>
</evidence>
<evidence type="ECO:0000313" key="3">
    <source>
        <dbReference type="Proteomes" id="UP001530400"/>
    </source>
</evidence>
<evidence type="ECO:0000313" key="2">
    <source>
        <dbReference type="EMBL" id="KAL3780683.1"/>
    </source>
</evidence>
<dbReference type="Proteomes" id="UP001530400">
    <property type="component" value="Unassembled WGS sequence"/>
</dbReference>
<feature type="compositionally biased region" description="Polar residues" evidence="1">
    <location>
        <begin position="54"/>
        <end position="66"/>
    </location>
</feature>
<dbReference type="Pfam" id="PF22086">
    <property type="entry name" value="DUF6940"/>
    <property type="match status" value="1"/>
</dbReference>
<dbReference type="EMBL" id="JALLPJ020000878">
    <property type="protein sequence ID" value="KAL3780683.1"/>
    <property type="molecule type" value="Genomic_DNA"/>
</dbReference>
<feature type="region of interest" description="Disordered" evidence="1">
    <location>
        <begin position="43"/>
        <end position="66"/>
    </location>
</feature>
<keyword evidence="3" id="KW-1185">Reference proteome</keyword>
<protein>
    <submittedName>
        <fullName evidence="2">Uncharacterized protein</fullName>
    </submittedName>
</protein>
<organism evidence="2 3">
    <name type="scientific">Cyclotella atomus</name>
    <dbReference type="NCBI Taxonomy" id="382360"/>
    <lineage>
        <taxon>Eukaryota</taxon>
        <taxon>Sar</taxon>
        <taxon>Stramenopiles</taxon>
        <taxon>Ochrophyta</taxon>
        <taxon>Bacillariophyta</taxon>
        <taxon>Coscinodiscophyceae</taxon>
        <taxon>Thalassiosirophycidae</taxon>
        <taxon>Stephanodiscales</taxon>
        <taxon>Stephanodiscaceae</taxon>
        <taxon>Cyclotella</taxon>
    </lineage>
</organism>
<reference evidence="2 3" key="1">
    <citation type="submission" date="2024-10" db="EMBL/GenBank/DDBJ databases">
        <title>Updated reference genomes for cyclostephanoid diatoms.</title>
        <authorList>
            <person name="Roberts W.R."/>
            <person name="Alverson A.J."/>
        </authorList>
    </citation>
    <scope>NUCLEOTIDE SEQUENCE [LARGE SCALE GENOMIC DNA]</scope>
    <source>
        <strain evidence="2 3">AJA010-31</strain>
    </source>
</reference>